<evidence type="ECO:0000313" key="11">
    <source>
        <dbReference type="Proteomes" id="UP000546464"/>
    </source>
</evidence>
<feature type="compositionally biased region" description="Basic and acidic residues" evidence="7">
    <location>
        <begin position="1"/>
        <end position="11"/>
    </location>
</feature>
<dbReference type="EMBL" id="JACHVB010000013">
    <property type="protein sequence ID" value="MBC2593455.1"/>
    <property type="molecule type" value="Genomic_DNA"/>
</dbReference>
<keyword evidence="11" id="KW-1185">Reference proteome</keyword>
<evidence type="ECO:0000256" key="4">
    <source>
        <dbReference type="ARBA" id="ARBA00022737"/>
    </source>
</evidence>
<evidence type="ECO:0000256" key="7">
    <source>
        <dbReference type="SAM" id="MobiDB-lite"/>
    </source>
</evidence>
<evidence type="ECO:0000313" key="10">
    <source>
        <dbReference type="EMBL" id="MBC2593455.1"/>
    </source>
</evidence>
<evidence type="ECO:0000259" key="8">
    <source>
        <dbReference type="Pfam" id="PF23763"/>
    </source>
</evidence>
<dbReference type="InterPro" id="IPR011050">
    <property type="entry name" value="Pectin_lyase_fold/virulence"/>
</dbReference>
<evidence type="ECO:0000256" key="3">
    <source>
        <dbReference type="ARBA" id="ARBA00022729"/>
    </source>
</evidence>
<dbReference type="AlphaFoldDB" id="A0A842HAR8"/>
<gene>
    <name evidence="10" type="ORF">H5P28_04195</name>
</gene>
<comment type="catalytic activity">
    <reaction evidence="1">
        <text>Hydrolysis of terminal, non-reducing alpha-D-galactose residues in alpha-D-galactosides, including galactose oligosaccharides, galactomannans and galactolipids.</text>
        <dbReference type="EC" id="3.2.1.22"/>
    </reaction>
</comment>
<dbReference type="InterPro" id="IPR057275">
    <property type="entry name" value="Beta-barrel_GLAA-B_I"/>
</dbReference>
<organism evidence="10 11">
    <name type="scientific">Ruficoccus amylovorans</name>
    <dbReference type="NCBI Taxonomy" id="1804625"/>
    <lineage>
        <taxon>Bacteria</taxon>
        <taxon>Pseudomonadati</taxon>
        <taxon>Verrucomicrobiota</taxon>
        <taxon>Opitutia</taxon>
        <taxon>Puniceicoccales</taxon>
        <taxon>Cerasicoccaceae</taxon>
        <taxon>Ruficoccus</taxon>
    </lineage>
</organism>
<keyword evidence="3" id="KW-0732">Signal</keyword>
<evidence type="ECO:0000256" key="6">
    <source>
        <dbReference type="ARBA" id="ARBA00023295"/>
    </source>
</evidence>
<evidence type="ECO:0000256" key="1">
    <source>
        <dbReference type="ARBA" id="ARBA00001255"/>
    </source>
</evidence>
<dbReference type="Pfam" id="PF23763">
    <property type="entry name" value="Beta-barrel_GLAA-B_I"/>
    <property type="match status" value="1"/>
</dbReference>
<accession>A0A842HAR8</accession>
<proteinExistence type="predicted"/>
<evidence type="ECO:0000256" key="2">
    <source>
        <dbReference type="ARBA" id="ARBA00001271"/>
    </source>
</evidence>
<protein>
    <recommendedName>
        <fullName evidence="12">Right-handed parallel beta-helix repeat-containing protein</fullName>
    </recommendedName>
</protein>
<name>A0A842HAR8_9BACT</name>
<evidence type="ECO:0000259" key="9">
    <source>
        <dbReference type="Pfam" id="PF23764"/>
    </source>
</evidence>
<dbReference type="RefSeq" id="WP_185674459.1">
    <property type="nucleotide sequence ID" value="NZ_JACHVB010000013.1"/>
</dbReference>
<comment type="catalytic activity">
    <reaction evidence="2">
        <text>Hydrolysis of terminal, non-reducing branched (1-&gt;3)-alpha-D-galactosidic residues, producing free D-galactose.</text>
        <dbReference type="EC" id="3.2.1.n1"/>
    </reaction>
</comment>
<keyword evidence="6" id="KW-0326">Glycosidase</keyword>
<evidence type="ECO:0008006" key="12">
    <source>
        <dbReference type="Google" id="ProtNLM"/>
    </source>
</evidence>
<feature type="region of interest" description="Disordered" evidence="7">
    <location>
        <begin position="1"/>
        <end position="27"/>
    </location>
</feature>
<keyword evidence="4" id="KW-0677">Repeat</keyword>
<dbReference type="InterPro" id="IPR056441">
    <property type="entry name" value="Beta-barrel_GLAA-B_II"/>
</dbReference>
<dbReference type="GO" id="GO:0004557">
    <property type="term" value="F:alpha-galactosidase activity"/>
    <property type="evidence" value="ECO:0007669"/>
    <property type="project" value="UniProtKB-EC"/>
</dbReference>
<dbReference type="SUPFAM" id="SSF51126">
    <property type="entry name" value="Pectin lyase-like"/>
    <property type="match status" value="1"/>
</dbReference>
<sequence>MNETNHDDRRGASIRASQHGLYPDSNEDATPLIKQILGKVENGQTLVLEPGEYHFWPHQAEEKFYYLSNNQAGLKRIAFPLLGRRGITIDGAGARLVFHGEILPFVVDHGSNIRLKNFTIDWHRTFFSQGEILAAGMDHVDVAIDEARYPYEVVDGTMRFIGEGWSHGFTEGIFEFDARLRRPAHLSGDNLGGVFSSENSAEYLGDSRVRLKGEFGRLARPGNILVMRHYRRYFPAVFMVDSKDVVLESLVIRHAAGTAVLGQFTENISLLNCAVEPDEASGRYFSSTADATHFVNCRGKILFRRCRMSNQLDDAANVHGIHFRVDEREGDCSLLLGIGHFEQKSMRPGVAGDDVVFRHANSLATLGKGRIKRIEQVDEWTFRVIFRAPLSPEIQPGCAMENLTWTPEVVIEGCRVQNNRARGFLLSTPRKIIVRENELSPAGSAIKISGDASYWFESGAVRDVLIEDNHFGECCYGPVSWGRAVIDIDPEVSGPDVAEATFHSGICITNNIFSTFDTGLVYARSVKGFVFKGNRIEANRAYRPDKRMRARLTLEVCKDVCVQDNYIATDVAEAPMLELNETLNERHHVELQPHLDTTPQAHVESL</sequence>
<keyword evidence="5" id="KW-0378">Hydrolase</keyword>
<feature type="domain" description="GLAA-B beta-barrel" evidence="9">
    <location>
        <begin position="335"/>
        <end position="397"/>
    </location>
</feature>
<dbReference type="Gene3D" id="2.160.20.10">
    <property type="entry name" value="Single-stranded right-handed beta-helix, Pectin lyase-like"/>
    <property type="match status" value="1"/>
</dbReference>
<feature type="domain" description="GLAA-B beta-barrel" evidence="8">
    <location>
        <begin position="128"/>
        <end position="225"/>
    </location>
</feature>
<reference evidence="10 11" key="1">
    <citation type="submission" date="2020-07" db="EMBL/GenBank/DDBJ databases">
        <authorList>
            <person name="Feng X."/>
        </authorList>
    </citation>
    <scope>NUCLEOTIDE SEQUENCE [LARGE SCALE GENOMIC DNA]</scope>
    <source>
        <strain evidence="10 11">JCM31066</strain>
    </source>
</reference>
<dbReference type="InterPro" id="IPR012334">
    <property type="entry name" value="Pectin_lyas_fold"/>
</dbReference>
<evidence type="ECO:0000256" key="5">
    <source>
        <dbReference type="ARBA" id="ARBA00022801"/>
    </source>
</evidence>
<dbReference type="Proteomes" id="UP000546464">
    <property type="component" value="Unassembled WGS sequence"/>
</dbReference>
<dbReference type="Pfam" id="PF23764">
    <property type="entry name" value="Beta-barrel_GLAA-B_II"/>
    <property type="match status" value="1"/>
</dbReference>
<comment type="caution">
    <text evidence="10">The sequence shown here is derived from an EMBL/GenBank/DDBJ whole genome shotgun (WGS) entry which is preliminary data.</text>
</comment>